<dbReference type="PANTHER" id="PTHR11434:SF21">
    <property type="entry name" value="NADH DEHYDROGENASE SUBUNIT 4L-RELATED"/>
    <property type="match status" value="1"/>
</dbReference>
<dbReference type="HAMAP" id="MF_01456">
    <property type="entry name" value="NDH1_NuoK"/>
    <property type="match status" value="1"/>
</dbReference>
<dbReference type="GO" id="GO:0042773">
    <property type="term" value="P:ATP synthesis coupled electron transport"/>
    <property type="evidence" value="ECO:0007669"/>
    <property type="project" value="InterPro"/>
</dbReference>
<keyword evidence="5 11" id="KW-0812">Transmembrane</keyword>
<evidence type="ECO:0000256" key="7">
    <source>
        <dbReference type="ARBA" id="ARBA00022967"/>
    </source>
</evidence>
<evidence type="ECO:0000256" key="9">
    <source>
        <dbReference type="ARBA" id="ARBA00023027"/>
    </source>
</evidence>
<evidence type="ECO:0000256" key="4">
    <source>
        <dbReference type="ARBA" id="ARBA00022448"/>
    </source>
</evidence>
<dbReference type="NCBIfam" id="NF004321">
    <property type="entry name" value="PRK05715.1-3"/>
    <property type="match status" value="1"/>
</dbReference>
<evidence type="ECO:0000313" key="13">
    <source>
        <dbReference type="EMBL" id="KDA53127.1"/>
    </source>
</evidence>
<dbReference type="PANTHER" id="PTHR11434">
    <property type="entry name" value="NADH-UBIQUINONE OXIDOREDUCTASE SUBUNIT ND4L"/>
    <property type="match status" value="1"/>
</dbReference>
<dbReference type="RefSeq" id="WP_038050160.1">
    <property type="nucleotide sequence ID" value="NZ_JMFG01000029.1"/>
</dbReference>
<organism evidence="13 14">
    <name type="scientific">Thermoanaerobaculum aquaticum</name>
    <dbReference type="NCBI Taxonomy" id="1312852"/>
    <lineage>
        <taxon>Bacteria</taxon>
        <taxon>Pseudomonadati</taxon>
        <taxon>Acidobacteriota</taxon>
        <taxon>Thermoanaerobaculia</taxon>
        <taxon>Thermoanaerobaculales</taxon>
        <taxon>Thermoanaerobaculaceae</taxon>
        <taxon>Thermoanaerobaculum</taxon>
    </lineage>
</organism>
<dbReference type="STRING" id="1312852.EG19_07385"/>
<evidence type="ECO:0000256" key="5">
    <source>
        <dbReference type="ARBA" id="ARBA00022692"/>
    </source>
</evidence>
<feature type="transmembrane region" description="Helical" evidence="11">
    <location>
        <begin position="31"/>
        <end position="49"/>
    </location>
</feature>
<dbReference type="InterPro" id="IPR039428">
    <property type="entry name" value="NUOK/Mnh_C1-like"/>
</dbReference>
<dbReference type="EMBL" id="JMFG01000029">
    <property type="protein sequence ID" value="KDA53127.1"/>
    <property type="molecule type" value="Genomic_DNA"/>
</dbReference>
<comment type="similarity">
    <text evidence="3 11">Belongs to the complex I subunit 4L family.</text>
</comment>
<gene>
    <name evidence="11 12" type="primary">nuoK</name>
    <name evidence="13" type="ORF">EG19_07385</name>
    <name evidence="12" type="ORF">ENP06_05450</name>
</gene>
<sequence length="100" mass="10650">MLTIGHFLVLSSVLFAIGAGGVLLRRNGIATLLGIELMLNAANLAFVAFAKQHGNLEGQVVVFFVMAVAAAEVAVGLALLVAIFRRLQSIDVDRLSAMRW</sequence>
<keyword evidence="8 11" id="KW-1133">Transmembrane helix</keyword>
<dbReference type="GO" id="GO:0005886">
    <property type="term" value="C:plasma membrane"/>
    <property type="evidence" value="ECO:0007669"/>
    <property type="project" value="UniProtKB-SubCell"/>
</dbReference>
<comment type="catalytic activity">
    <reaction evidence="11">
        <text>a quinone + NADH + 5 H(+)(in) = a quinol + NAD(+) + 4 H(+)(out)</text>
        <dbReference type="Rhea" id="RHEA:57888"/>
        <dbReference type="ChEBI" id="CHEBI:15378"/>
        <dbReference type="ChEBI" id="CHEBI:24646"/>
        <dbReference type="ChEBI" id="CHEBI:57540"/>
        <dbReference type="ChEBI" id="CHEBI:57945"/>
        <dbReference type="ChEBI" id="CHEBI:132124"/>
    </reaction>
</comment>
<evidence type="ECO:0000313" key="14">
    <source>
        <dbReference type="Proteomes" id="UP000027284"/>
    </source>
</evidence>
<feature type="transmembrane region" description="Helical" evidence="11">
    <location>
        <begin position="6"/>
        <end position="24"/>
    </location>
</feature>
<reference evidence="12" key="2">
    <citation type="journal article" date="2020" name="mSystems">
        <title>Genome- and Community-Level Interaction Insights into Carbon Utilization and Element Cycling Functions of Hydrothermarchaeota in Hydrothermal Sediment.</title>
        <authorList>
            <person name="Zhou Z."/>
            <person name="Liu Y."/>
            <person name="Xu W."/>
            <person name="Pan J."/>
            <person name="Luo Z.H."/>
            <person name="Li M."/>
        </authorList>
    </citation>
    <scope>NUCLEOTIDE SEQUENCE [LARGE SCALE GENOMIC DNA]</scope>
    <source>
        <strain evidence="12">SpSt-186</strain>
    </source>
</reference>
<dbReference type="GO" id="GO:0050136">
    <property type="term" value="F:NADH dehydrogenase (quinone) (non-electrogenic) activity"/>
    <property type="evidence" value="ECO:0007669"/>
    <property type="project" value="UniProtKB-UniRule"/>
</dbReference>
<keyword evidence="12" id="KW-0560">Oxidoreductase</keyword>
<comment type="caution">
    <text evidence="13">The sequence shown here is derived from an EMBL/GenBank/DDBJ whole genome shotgun (WGS) entry which is preliminary data.</text>
</comment>
<dbReference type="OrthoDB" id="9810120at2"/>
<comment type="subcellular location">
    <subcellularLocation>
        <location evidence="11">Cell membrane</location>
        <topology evidence="11">Multi-pass membrane protein</topology>
    </subcellularLocation>
    <subcellularLocation>
        <location evidence="2">Membrane</location>
        <topology evidence="2">Multi-pass membrane protein</topology>
    </subcellularLocation>
</comment>
<dbReference type="AlphaFoldDB" id="A0A062XKP8"/>
<evidence type="ECO:0000256" key="10">
    <source>
        <dbReference type="ARBA" id="ARBA00023136"/>
    </source>
</evidence>
<evidence type="ECO:0000256" key="2">
    <source>
        <dbReference type="ARBA" id="ARBA00004141"/>
    </source>
</evidence>
<keyword evidence="11" id="KW-0830">Ubiquinone</keyword>
<accession>A0A062XKP8</accession>
<dbReference type="Proteomes" id="UP000027284">
    <property type="component" value="Unassembled WGS sequence"/>
</dbReference>
<keyword evidence="10 11" id="KW-0472">Membrane</keyword>
<keyword evidence="4 11" id="KW-0813">Transport</keyword>
<proteinExistence type="inferred from homology"/>
<keyword evidence="9 11" id="KW-0520">NAD</keyword>
<keyword evidence="11" id="KW-1003">Cell membrane</keyword>
<dbReference type="Gene3D" id="1.10.287.3510">
    <property type="match status" value="1"/>
</dbReference>
<reference evidence="13 14" key="1">
    <citation type="submission" date="2014-04" db="EMBL/GenBank/DDBJ databases">
        <title>The Genome Sequence of Thermoanaerobaculum aquaticum MP-01, The First Cultivated Group 23 Acidobacterium.</title>
        <authorList>
            <person name="Stamps B.W."/>
            <person name="Losey N.A."/>
            <person name="Lawson P.A."/>
            <person name="Stevenson B.S."/>
        </authorList>
    </citation>
    <scope>NUCLEOTIDE SEQUENCE [LARGE SCALE GENOMIC DNA]</scope>
    <source>
        <strain evidence="13 14">MP-01</strain>
    </source>
</reference>
<dbReference type="Pfam" id="PF00420">
    <property type="entry name" value="Oxidored_q2"/>
    <property type="match status" value="1"/>
</dbReference>
<dbReference type="GO" id="GO:0048038">
    <property type="term" value="F:quinone binding"/>
    <property type="evidence" value="ECO:0007669"/>
    <property type="project" value="UniProtKB-KW"/>
</dbReference>
<dbReference type="EMBL" id="DSHW01000413">
    <property type="protein sequence ID" value="HEQ88841.1"/>
    <property type="molecule type" value="Genomic_DNA"/>
</dbReference>
<evidence type="ECO:0000256" key="1">
    <source>
        <dbReference type="ARBA" id="ARBA00002378"/>
    </source>
</evidence>
<keyword evidence="14" id="KW-1185">Reference proteome</keyword>
<protein>
    <recommendedName>
        <fullName evidence="11">NADH-quinone oxidoreductase subunit K</fullName>
        <ecNumber evidence="11">7.1.1.-</ecNumber>
    </recommendedName>
    <alternativeName>
        <fullName evidence="11">NADH dehydrogenase I subunit K</fullName>
    </alternativeName>
    <alternativeName>
        <fullName evidence="11">NDH-1 subunit K</fullName>
    </alternativeName>
</protein>
<dbReference type="GO" id="GO:0030964">
    <property type="term" value="C:NADH dehydrogenase complex"/>
    <property type="evidence" value="ECO:0007669"/>
    <property type="project" value="TreeGrafter"/>
</dbReference>
<evidence type="ECO:0000256" key="3">
    <source>
        <dbReference type="ARBA" id="ARBA00010519"/>
    </source>
</evidence>
<comment type="function">
    <text evidence="1 11">NDH-1 shuttles electrons from NADH, via FMN and iron-sulfur (Fe-S) centers, to quinones in the respiratory chain. The immediate electron acceptor for the enzyme in this species is believed to be ubiquinone. Couples the redox reaction to proton translocation (for every two electrons transferred, four hydrogen ions are translocated across the cytoplasmic membrane), and thus conserves the redox energy in a proton gradient.</text>
</comment>
<dbReference type="FunFam" id="1.10.287.3510:FF:000001">
    <property type="entry name" value="NADH-quinone oxidoreductase subunit K"/>
    <property type="match status" value="1"/>
</dbReference>
<comment type="subunit">
    <text evidence="11">NDH-1 is composed of 14 different subunits. Subunits NuoA, H, J, K, L, M, N constitute the membrane sector of the complex.</text>
</comment>
<evidence type="ECO:0000256" key="11">
    <source>
        <dbReference type="HAMAP-Rule" id="MF_01456"/>
    </source>
</evidence>
<evidence type="ECO:0000313" key="12">
    <source>
        <dbReference type="EMBL" id="HEQ88841.1"/>
    </source>
</evidence>
<dbReference type="InterPro" id="IPR001133">
    <property type="entry name" value="NADH_UbQ_OxRdtase_chain4L/K"/>
</dbReference>
<keyword evidence="7 11" id="KW-1278">Translocase</keyword>
<evidence type="ECO:0000256" key="8">
    <source>
        <dbReference type="ARBA" id="ARBA00022989"/>
    </source>
</evidence>
<evidence type="ECO:0000256" key="6">
    <source>
        <dbReference type="ARBA" id="ARBA00022719"/>
    </source>
</evidence>
<feature type="transmembrane region" description="Helical" evidence="11">
    <location>
        <begin position="61"/>
        <end position="84"/>
    </location>
</feature>
<dbReference type="NCBIfam" id="NF004320">
    <property type="entry name" value="PRK05715.1-2"/>
    <property type="match status" value="1"/>
</dbReference>
<dbReference type="EC" id="7.1.1.-" evidence="11"/>
<keyword evidence="6 11" id="KW-0874">Quinone</keyword>
<name>A0A062XKP8_9BACT</name>